<feature type="domain" description="HTH marR-type" evidence="4">
    <location>
        <begin position="5"/>
        <end position="139"/>
    </location>
</feature>
<evidence type="ECO:0000313" key="6">
    <source>
        <dbReference type="Proteomes" id="UP000199306"/>
    </source>
</evidence>
<reference evidence="5 6" key="1">
    <citation type="submission" date="2016-10" db="EMBL/GenBank/DDBJ databases">
        <authorList>
            <person name="de Groot N.N."/>
        </authorList>
    </citation>
    <scope>NUCLEOTIDE SEQUENCE [LARGE SCALE GENOMIC DNA]</scope>
    <source>
        <strain evidence="6">E92,LMG 26720,CCM 7988</strain>
    </source>
</reference>
<dbReference type="Proteomes" id="UP000199306">
    <property type="component" value="Unassembled WGS sequence"/>
</dbReference>
<dbReference type="GO" id="GO:0003677">
    <property type="term" value="F:DNA binding"/>
    <property type="evidence" value="ECO:0007669"/>
    <property type="project" value="UniProtKB-KW"/>
</dbReference>
<dbReference type="SUPFAM" id="SSF46785">
    <property type="entry name" value="Winged helix' DNA-binding domain"/>
    <property type="match status" value="1"/>
</dbReference>
<dbReference type="AlphaFoldDB" id="A0A1I5RKI0"/>
<dbReference type="Gene3D" id="1.10.10.10">
    <property type="entry name" value="Winged helix-like DNA-binding domain superfamily/Winged helix DNA-binding domain"/>
    <property type="match status" value="1"/>
</dbReference>
<evidence type="ECO:0000256" key="1">
    <source>
        <dbReference type="ARBA" id="ARBA00023015"/>
    </source>
</evidence>
<evidence type="ECO:0000256" key="3">
    <source>
        <dbReference type="ARBA" id="ARBA00023163"/>
    </source>
</evidence>
<proteinExistence type="predicted"/>
<dbReference type="InterPro" id="IPR036390">
    <property type="entry name" value="WH_DNA-bd_sf"/>
</dbReference>
<name>A0A1I5RKI0_9BACT</name>
<dbReference type="GO" id="GO:0003700">
    <property type="term" value="F:DNA-binding transcription factor activity"/>
    <property type="evidence" value="ECO:0007669"/>
    <property type="project" value="InterPro"/>
</dbReference>
<accession>A0A1I5RKI0</accession>
<organism evidence="5 6">
    <name type="scientific">Pseudarcicella hirudinis</name>
    <dbReference type="NCBI Taxonomy" id="1079859"/>
    <lineage>
        <taxon>Bacteria</taxon>
        <taxon>Pseudomonadati</taxon>
        <taxon>Bacteroidota</taxon>
        <taxon>Cytophagia</taxon>
        <taxon>Cytophagales</taxon>
        <taxon>Flectobacillaceae</taxon>
        <taxon>Pseudarcicella</taxon>
    </lineage>
</organism>
<dbReference type="Pfam" id="PF01047">
    <property type="entry name" value="MarR"/>
    <property type="match status" value="1"/>
</dbReference>
<evidence type="ECO:0000259" key="4">
    <source>
        <dbReference type="PROSITE" id="PS50995"/>
    </source>
</evidence>
<gene>
    <name evidence="5" type="ORF">SAMN04515674_104117</name>
</gene>
<evidence type="ECO:0000313" key="5">
    <source>
        <dbReference type="EMBL" id="SFP58890.1"/>
    </source>
</evidence>
<keyword evidence="3" id="KW-0804">Transcription</keyword>
<dbReference type="InterPro" id="IPR000835">
    <property type="entry name" value="HTH_MarR-typ"/>
</dbReference>
<keyword evidence="6" id="KW-1185">Reference proteome</keyword>
<dbReference type="OrthoDB" id="996843at2"/>
<dbReference type="EMBL" id="FOXH01000004">
    <property type="protein sequence ID" value="SFP58890.1"/>
    <property type="molecule type" value="Genomic_DNA"/>
</dbReference>
<dbReference type="PANTHER" id="PTHR42756">
    <property type="entry name" value="TRANSCRIPTIONAL REGULATOR, MARR"/>
    <property type="match status" value="1"/>
</dbReference>
<protein>
    <submittedName>
        <fullName evidence="5">DNA-binding transcriptional regulator, MarR family</fullName>
    </submittedName>
</protein>
<evidence type="ECO:0000256" key="2">
    <source>
        <dbReference type="ARBA" id="ARBA00023125"/>
    </source>
</evidence>
<dbReference type="PROSITE" id="PS50995">
    <property type="entry name" value="HTH_MARR_2"/>
    <property type="match status" value="1"/>
</dbReference>
<dbReference type="STRING" id="1079859.SAMN04515674_104117"/>
<dbReference type="SMART" id="SM00347">
    <property type="entry name" value="HTH_MARR"/>
    <property type="match status" value="1"/>
</dbReference>
<dbReference type="PANTHER" id="PTHR42756:SF1">
    <property type="entry name" value="TRANSCRIPTIONAL REPRESSOR OF EMRAB OPERON"/>
    <property type="match status" value="1"/>
</dbReference>
<keyword evidence="2 5" id="KW-0238">DNA-binding</keyword>
<dbReference type="RefSeq" id="WP_092015350.1">
    <property type="nucleotide sequence ID" value="NZ_FOXH01000004.1"/>
</dbReference>
<dbReference type="InterPro" id="IPR036388">
    <property type="entry name" value="WH-like_DNA-bd_sf"/>
</dbReference>
<dbReference type="PRINTS" id="PR00598">
    <property type="entry name" value="HTHMARR"/>
</dbReference>
<sequence>MESEKDSFMFLFASTIKAMFKQSTKLFELHEVGISPEQNYLLSILSSQEESIQSELAEILQKDKSAVMRHIDSLETMGMVVRVSDTIDRRKKHIVITEKGLEVKKRCQELMEESTLRNQKGIPAEEIAIFKKVLMKMRDNASS</sequence>
<keyword evidence="1" id="KW-0805">Transcription regulation</keyword>